<dbReference type="EMBL" id="GBRH01280375">
    <property type="protein sequence ID" value="JAD17520.1"/>
    <property type="molecule type" value="Transcribed_RNA"/>
</dbReference>
<evidence type="ECO:0000313" key="1">
    <source>
        <dbReference type="EMBL" id="JAD17520.1"/>
    </source>
</evidence>
<dbReference type="AlphaFoldDB" id="A0A0A9U5C8"/>
<organism evidence="1">
    <name type="scientific">Arundo donax</name>
    <name type="common">Giant reed</name>
    <name type="synonym">Donax arundinaceus</name>
    <dbReference type="NCBI Taxonomy" id="35708"/>
    <lineage>
        <taxon>Eukaryota</taxon>
        <taxon>Viridiplantae</taxon>
        <taxon>Streptophyta</taxon>
        <taxon>Embryophyta</taxon>
        <taxon>Tracheophyta</taxon>
        <taxon>Spermatophyta</taxon>
        <taxon>Magnoliopsida</taxon>
        <taxon>Liliopsida</taxon>
        <taxon>Poales</taxon>
        <taxon>Poaceae</taxon>
        <taxon>PACMAD clade</taxon>
        <taxon>Arundinoideae</taxon>
        <taxon>Arundineae</taxon>
        <taxon>Arundo</taxon>
    </lineage>
</organism>
<accession>A0A0A9U5C8</accession>
<name>A0A0A9U5C8_ARUDO</name>
<proteinExistence type="predicted"/>
<protein>
    <submittedName>
        <fullName evidence="1">Uncharacterized protein</fullName>
    </submittedName>
</protein>
<reference evidence="1" key="2">
    <citation type="journal article" date="2015" name="Data Brief">
        <title>Shoot transcriptome of the giant reed, Arundo donax.</title>
        <authorList>
            <person name="Barrero R.A."/>
            <person name="Guerrero F.D."/>
            <person name="Moolhuijzen P."/>
            <person name="Goolsby J.A."/>
            <person name="Tidwell J."/>
            <person name="Bellgard S.E."/>
            <person name="Bellgard M.I."/>
        </authorList>
    </citation>
    <scope>NUCLEOTIDE SEQUENCE</scope>
    <source>
        <tissue evidence="1">Shoot tissue taken approximately 20 cm above the soil surface</tissue>
    </source>
</reference>
<reference evidence="1" key="1">
    <citation type="submission" date="2014-09" db="EMBL/GenBank/DDBJ databases">
        <authorList>
            <person name="Magalhaes I.L.F."/>
            <person name="Oliveira U."/>
            <person name="Santos F.R."/>
            <person name="Vidigal T.H.D.A."/>
            <person name="Brescovit A.D."/>
            <person name="Santos A.J."/>
        </authorList>
    </citation>
    <scope>NUCLEOTIDE SEQUENCE</scope>
    <source>
        <tissue evidence="1">Shoot tissue taken approximately 20 cm above the soil surface</tissue>
    </source>
</reference>
<sequence>MALVLVQEFCRGCPIWHWFLVQELVFCLVIS</sequence>